<feature type="chain" id="PRO_5044334111" description="Arylsulfotransferase" evidence="2">
    <location>
        <begin position="29"/>
        <end position="613"/>
    </location>
</feature>
<sequence>MRWPSSKAVAAATAAVLPLLGLPGTVTADFGIYNNIEHFHAYADSQGGFPHQTFRSSDIVAPVLQINSWDRAGIDASPYLFLGTVYGAMRAGPMIFDSRDLSLVYADQRYENAYASSAAVVNGTRHLVFWEGARSRGHANGYCLVFDDEYRLRYNVTGRGLRDGALADMHEAVLTPEGTVIFSTYFNVPSVNCSAAGGPEDALLMDSGFQEVDAATNEVLFEWNASDHFGIEDSFARYSDAYGVAEDSGYDFFHINSIEKTSDGNYLISSRHLSLLALIDGRTGTPLWILGGKRNQFTDLSDGAATNFAWQHDARFLRGSNDTHITMFDNHGEHTGHCGGSVCHSRGLHLEIDVAARTARVVREYFHPQAINSGAMGGMQTLESGNVVVGWGHNPGFVEYAAADGRPVMDVQRGRIGVNVAVPDMFAYRVGKFPWRGRPTWPPSAAVDAPNRTTLNATVYVSWNGATDVSSWAILSHDDAMHINNPQNLIATSPRRGFETAIPLGANHTHRYVAAAALAADGSVLGSTYVIDMETGQPVMLASGITSVRGWTLTEAVRPESYETAAVAMGGVLVVLAVAAWMVNYCARRLAARRRSAQAHVDRAAYTKVGMED</sequence>
<dbReference type="InterPro" id="IPR011047">
    <property type="entry name" value="Quinoprotein_ADH-like_sf"/>
</dbReference>
<evidence type="ECO:0000313" key="3">
    <source>
        <dbReference type="EMBL" id="KAJ6446733.1"/>
    </source>
</evidence>
<feature type="transmembrane region" description="Helical" evidence="1">
    <location>
        <begin position="565"/>
        <end position="587"/>
    </location>
</feature>
<dbReference type="EMBL" id="JAQHRD010000001">
    <property type="protein sequence ID" value="KAJ6446733.1"/>
    <property type="molecule type" value="Genomic_DNA"/>
</dbReference>
<evidence type="ECO:0000313" key="4">
    <source>
        <dbReference type="Proteomes" id="UP001163105"/>
    </source>
</evidence>
<dbReference type="InterPro" id="IPR039535">
    <property type="entry name" value="ASST-like"/>
</dbReference>
<proteinExistence type="predicted"/>
<accession>A0AB34G6R0</accession>
<dbReference type="InterPro" id="IPR053143">
    <property type="entry name" value="Arylsulfate_ST"/>
</dbReference>
<organism evidence="3 4">
    <name type="scientific">Purpureocillium lavendulum</name>
    <dbReference type="NCBI Taxonomy" id="1247861"/>
    <lineage>
        <taxon>Eukaryota</taxon>
        <taxon>Fungi</taxon>
        <taxon>Dikarya</taxon>
        <taxon>Ascomycota</taxon>
        <taxon>Pezizomycotina</taxon>
        <taxon>Sordariomycetes</taxon>
        <taxon>Hypocreomycetidae</taxon>
        <taxon>Hypocreales</taxon>
        <taxon>Ophiocordycipitaceae</taxon>
        <taxon>Purpureocillium</taxon>
    </lineage>
</organism>
<dbReference type="Pfam" id="PF14269">
    <property type="entry name" value="Arylsulfotran_2"/>
    <property type="match status" value="1"/>
</dbReference>
<keyword evidence="1" id="KW-0812">Transmembrane</keyword>
<gene>
    <name evidence="3" type="ORF">O9K51_01506</name>
</gene>
<feature type="signal peptide" evidence="2">
    <location>
        <begin position="1"/>
        <end position="28"/>
    </location>
</feature>
<dbReference type="SUPFAM" id="SSF50998">
    <property type="entry name" value="Quinoprotein alcohol dehydrogenase-like"/>
    <property type="match status" value="1"/>
</dbReference>
<comment type="caution">
    <text evidence="3">The sequence shown here is derived from an EMBL/GenBank/DDBJ whole genome shotgun (WGS) entry which is preliminary data.</text>
</comment>
<evidence type="ECO:0000256" key="2">
    <source>
        <dbReference type="SAM" id="SignalP"/>
    </source>
</evidence>
<dbReference type="AlphaFoldDB" id="A0AB34G6R0"/>
<protein>
    <recommendedName>
        <fullName evidence="5">Arylsulfotransferase</fullName>
    </recommendedName>
</protein>
<evidence type="ECO:0008006" key="5">
    <source>
        <dbReference type="Google" id="ProtNLM"/>
    </source>
</evidence>
<dbReference type="PANTHER" id="PTHR35340">
    <property type="entry name" value="PQQ ENZYME REPEAT PROTEIN-RELATED"/>
    <property type="match status" value="1"/>
</dbReference>
<keyword evidence="1" id="KW-0472">Membrane</keyword>
<dbReference type="PANTHER" id="PTHR35340:SF5">
    <property type="entry name" value="ASST-DOMAIN-CONTAINING PROTEIN"/>
    <property type="match status" value="1"/>
</dbReference>
<keyword evidence="2" id="KW-0732">Signal</keyword>
<keyword evidence="4" id="KW-1185">Reference proteome</keyword>
<reference evidence="3" key="1">
    <citation type="submission" date="2023-01" db="EMBL/GenBank/DDBJ databases">
        <title>The growth and conidiation of Purpureocillium lavendulum are regulated by nitrogen source and histone H3K14 acetylation.</title>
        <authorList>
            <person name="Tang P."/>
            <person name="Han J."/>
            <person name="Zhang C."/>
            <person name="Tang P."/>
            <person name="Qi F."/>
            <person name="Zhang K."/>
            <person name="Liang L."/>
        </authorList>
    </citation>
    <scope>NUCLEOTIDE SEQUENCE</scope>
    <source>
        <strain evidence="3">YMF1.00683</strain>
    </source>
</reference>
<keyword evidence="1" id="KW-1133">Transmembrane helix</keyword>
<dbReference type="Proteomes" id="UP001163105">
    <property type="component" value="Unassembled WGS sequence"/>
</dbReference>
<name>A0AB34G6R0_9HYPO</name>
<evidence type="ECO:0000256" key="1">
    <source>
        <dbReference type="SAM" id="Phobius"/>
    </source>
</evidence>